<proteinExistence type="predicted"/>
<dbReference type="GO" id="GO:0016765">
    <property type="term" value="F:transferase activity, transferring alkyl or aryl (other than methyl) groups"/>
    <property type="evidence" value="ECO:0007669"/>
    <property type="project" value="InterPro"/>
</dbReference>
<evidence type="ECO:0008006" key="4">
    <source>
        <dbReference type="Google" id="ProtNLM"/>
    </source>
</evidence>
<dbReference type="STRING" id="871571.HMPREF0580_1107"/>
<gene>
    <name evidence="2" type="ORF">HMPREF0580_1107</name>
</gene>
<organism evidence="2 3">
    <name type="scientific">Mobiluncus mulieris ATCC 35239</name>
    <dbReference type="NCBI Taxonomy" id="871571"/>
    <lineage>
        <taxon>Bacteria</taxon>
        <taxon>Bacillati</taxon>
        <taxon>Actinomycetota</taxon>
        <taxon>Actinomycetes</taxon>
        <taxon>Actinomycetales</taxon>
        <taxon>Actinomycetaceae</taxon>
        <taxon>Mobiluncus</taxon>
    </lineage>
</organism>
<evidence type="ECO:0000313" key="3">
    <source>
        <dbReference type="Proteomes" id="UP000003045"/>
    </source>
</evidence>
<keyword evidence="3" id="KW-1185">Reference proteome</keyword>
<dbReference type="Gene3D" id="3.40.1180.10">
    <property type="entry name" value="Decaprenyl diphosphate synthase-like"/>
    <property type="match status" value="1"/>
</dbReference>
<dbReference type="HOGENOM" id="CLU_3292559_0_0_11"/>
<dbReference type="AlphaFoldDB" id="E0QQE2"/>
<evidence type="ECO:0000313" key="2">
    <source>
        <dbReference type="EMBL" id="EFM46245.1"/>
    </source>
</evidence>
<reference evidence="2" key="1">
    <citation type="submission" date="2010-08" db="EMBL/GenBank/DDBJ databases">
        <authorList>
            <person name="Muzny D."/>
            <person name="Qin X."/>
            <person name="Deng J."/>
            <person name="Jiang H."/>
            <person name="Liu Y."/>
            <person name="Qu J."/>
            <person name="Song X.-Z."/>
            <person name="Zhang L."/>
            <person name="Thornton R."/>
            <person name="Coyle M."/>
            <person name="Francisco L."/>
            <person name="Jackson L."/>
            <person name="Javaid M."/>
            <person name="Korchina V."/>
            <person name="Kovar C."/>
            <person name="Mata R."/>
            <person name="Mathew T."/>
            <person name="Ngo R."/>
            <person name="Nguyen L."/>
            <person name="Nguyen N."/>
            <person name="Okwuonu G."/>
            <person name="Ongeri F."/>
            <person name="Pham C."/>
            <person name="Simmons D."/>
            <person name="Wilczek-Boney K."/>
            <person name="Hale W."/>
            <person name="Jakkamsetti A."/>
            <person name="Pham P."/>
            <person name="Ruth R."/>
            <person name="San Lucas F."/>
            <person name="Warren J."/>
            <person name="Zhang J."/>
            <person name="Zhao Z."/>
            <person name="Zhou C."/>
            <person name="Zhu D."/>
            <person name="Lee S."/>
            <person name="Bess C."/>
            <person name="Blankenburg K."/>
            <person name="Forbes L."/>
            <person name="Fu Q."/>
            <person name="Gubbala S."/>
            <person name="Hirani K."/>
            <person name="Jayaseelan J.C."/>
            <person name="Lara F."/>
            <person name="Munidasa M."/>
            <person name="Palculict T."/>
            <person name="Patil S."/>
            <person name="Pu L.-L."/>
            <person name="Saada N."/>
            <person name="Tang L."/>
            <person name="Weissenberger G."/>
            <person name="Zhu Y."/>
            <person name="Hemphill L."/>
            <person name="Shang Y."/>
            <person name="Youmans B."/>
            <person name="Ayvaz T."/>
            <person name="Ross M."/>
            <person name="Santibanez J."/>
            <person name="Aqrawi P."/>
            <person name="Gross S."/>
            <person name="Joshi V."/>
            <person name="Fowler G."/>
            <person name="Nazareth L."/>
            <person name="Reid J."/>
            <person name="Worley K."/>
            <person name="Petrosino J."/>
            <person name="Highlander S."/>
            <person name="Gibbs R."/>
        </authorList>
    </citation>
    <scope>NUCLEOTIDE SEQUENCE [LARGE SCALE GENOMIC DNA]</scope>
    <source>
        <strain evidence="2">ATCC 35239</strain>
    </source>
</reference>
<keyword evidence="1" id="KW-0808">Transferase</keyword>
<sequence length="40" mass="4486">MARGELRAENVTEKTLARELYLPDVPDVDLLIRTSGERGT</sequence>
<name>E0QQE2_9ACTO</name>
<dbReference type="Pfam" id="PF01255">
    <property type="entry name" value="Prenyltransf"/>
    <property type="match status" value="1"/>
</dbReference>
<dbReference type="InterPro" id="IPR001441">
    <property type="entry name" value="UPP_synth-like"/>
</dbReference>
<accession>E0QQE2</accession>
<dbReference type="EMBL" id="AEET01000026">
    <property type="protein sequence ID" value="EFM46245.1"/>
    <property type="molecule type" value="Genomic_DNA"/>
</dbReference>
<evidence type="ECO:0000256" key="1">
    <source>
        <dbReference type="ARBA" id="ARBA00022679"/>
    </source>
</evidence>
<dbReference type="SUPFAM" id="SSF64005">
    <property type="entry name" value="Undecaprenyl diphosphate synthase"/>
    <property type="match status" value="1"/>
</dbReference>
<comment type="caution">
    <text evidence="2">The sequence shown here is derived from an EMBL/GenBank/DDBJ whole genome shotgun (WGS) entry which is preliminary data.</text>
</comment>
<dbReference type="Proteomes" id="UP000003045">
    <property type="component" value="Unassembled WGS sequence"/>
</dbReference>
<protein>
    <recommendedName>
        <fullName evidence="4">Ditrans,polycis-undecaprenyl-diphosphate synthase ((2E,6E)-farnesyl-diphosphate specific)</fullName>
    </recommendedName>
</protein>
<dbReference type="InterPro" id="IPR036424">
    <property type="entry name" value="UPP_synth-like_sf"/>
</dbReference>